<dbReference type="InterPro" id="IPR036704">
    <property type="entry name" value="RraA/RraA-like_sf"/>
</dbReference>
<gene>
    <name evidence="19" type="ORF">BJ979_000293</name>
</gene>
<evidence type="ECO:0000256" key="13">
    <source>
        <dbReference type="ARBA" id="ARBA00025046"/>
    </source>
</evidence>
<comment type="similarity">
    <text evidence="17">Belongs to the LigK/PcmE family.</text>
</comment>
<dbReference type="GO" id="GO:0032787">
    <property type="term" value="P:monocarboxylic acid metabolic process"/>
    <property type="evidence" value="ECO:0007669"/>
    <property type="project" value="UniProtKB-ARBA"/>
</dbReference>
<evidence type="ECO:0000256" key="12">
    <source>
        <dbReference type="ARBA" id="ARBA00023239"/>
    </source>
</evidence>
<evidence type="ECO:0000256" key="2">
    <source>
        <dbReference type="ARBA" id="ARBA00001946"/>
    </source>
</evidence>
<dbReference type="PANTHER" id="PTHR33254">
    <property type="entry name" value="4-HYDROXY-4-METHYL-2-OXOGLUTARATE ALDOLASE 3-RELATED"/>
    <property type="match status" value="1"/>
</dbReference>
<dbReference type="EC" id="4.1.1.112" evidence="8"/>
<evidence type="ECO:0000313" key="20">
    <source>
        <dbReference type="Proteomes" id="UP000553888"/>
    </source>
</evidence>
<evidence type="ECO:0000256" key="6">
    <source>
        <dbReference type="ARBA" id="ARBA00011643"/>
    </source>
</evidence>
<reference evidence="19 20" key="1">
    <citation type="submission" date="2020-07" db="EMBL/GenBank/DDBJ databases">
        <title>Sequencing the genomes of 1000 actinobacteria strains.</title>
        <authorList>
            <person name="Klenk H.-P."/>
        </authorList>
    </citation>
    <scope>NUCLEOTIDE SEQUENCE [LARGE SCALE GENOMIC DNA]</scope>
    <source>
        <strain evidence="19 20">DSM 23141</strain>
    </source>
</reference>
<evidence type="ECO:0000256" key="1">
    <source>
        <dbReference type="ARBA" id="ARBA00001342"/>
    </source>
</evidence>
<comment type="cofactor">
    <cofactor evidence="3">
        <name>a divalent metal cation</name>
        <dbReference type="ChEBI" id="CHEBI:60240"/>
    </cofactor>
</comment>
<protein>
    <recommendedName>
        <fullName evidence="9">Putative 4-hydroxy-4-methyl-2-oxoglutarate aldolase</fullName>
        <ecNumber evidence="8">4.1.1.112</ecNumber>
        <ecNumber evidence="7">4.1.3.17</ecNumber>
    </recommendedName>
    <alternativeName>
        <fullName evidence="15">Oxaloacetate decarboxylase</fullName>
    </alternativeName>
    <alternativeName>
        <fullName evidence="14">RraA-like protein</fullName>
    </alternativeName>
</protein>
<dbReference type="EC" id="4.1.3.17" evidence="7"/>
<evidence type="ECO:0000256" key="3">
    <source>
        <dbReference type="ARBA" id="ARBA00001968"/>
    </source>
</evidence>
<evidence type="ECO:0000256" key="5">
    <source>
        <dbReference type="ARBA" id="ARBA00011233"/>
    </source>
</evidence>
<organism evidence="19 20">
    <name type="scientific">Schumannella luteola</name>
    <dbReference type="NCBI Taxonomy" id="472059"/>
    <lineage>
        <taxon>Bacteria</taxon>
        <taxon>Bacillati</taxon>
        <taxon>Actinomycetota</taxon>
        <taxon>Actinomycetes</taxon>
        <taxon>Micrococcales</taxon>
        <taxon>Microbacteriaceae</taxon>
        <taxon>Schumannella</taxon>
    </lineage>
</organism>
<evidence type="ECO:0000256" key="10">
    <source>
        <dbReference type="ARBA" id="ARBA00022723"/>
    </source>
</evidence>
<dbReference type="GO" id="GO:0046872">
    <property type="term" value="F:metal ion binding"/>
    <property type="evidence" value="ECO:0007669"/>
    <property type="project" value="UniProtKB-KW"/>
</dbReference>
<keyword evidence="12 19" id="KW-0456">Lyase</keyword>
<keyword evidence="11 18" id="KW-0460">Magnesium</keyword>
<dbReference type="Gene3D" id="3.50.30.40">
    <property type="entry name" value="Ribonuclease E inhibitor RraA/RraA-like"/>
    <property type="match status" value="1"/>
</dbReference>
<dbReference type="CDD" id="cd16841">
    <property type="entry name" value="RraA_family"/>
    <property type="match status" value="1"/>
</dbReference>
<comment type="cofactor">
    <cofactor evidence="2 18">
        <name>Mg(2+)</name>
        <dbReference type="ChEBI" id="CHEBI:18420"/>
    </cofactor>
</comment>
<feature type="binding site" evidence="18">
    <location>
        <position position="116"/>
    </location>
    <ligand>
        <name>substrate</name>
    </ligand>
</feature>
<proteinExistence type="inferred from homology"/>
<comment type="caution">
    <text evidence="19">The sequence shown here is derived from an EMBL/GenBank/DDBJ whole genome shotgun (WGS) entry which is preliminary data.</text>
</comment>
<dbReference type="GO" id="GO:0047443">
    <property type="term" value="F:4-hydroxy-4-methyl-2-oxoglutarate aldolase activity"/>
    <property type="evidence" value="ECO:0007669"/>
    <property type="project" value="UniProtKB-EC"/>
</dbReference>
<keyword evidence="20" id="KW-1185">Reference proteome</keyword>
<dbReference type="AlphaFoldDB" id="A0A852YDF0"/>
<feature type="binding site" evidence="18">
    <location>
        <position position="117"/>
    </location>
    <ligand>
        <name>Mg(2+)</name>
        <dbReference type="ChEBI" id="CHEBI:18420"/>
    </ligand>
</feature>
<comment type="function">
    <text evidence="13">Catalyzes the aldol cleavage of 4-hydroxy-4-methyl-2-oxoglutarate (HMG) into 2 molecules of pyruvate. Also contains a secondary oxaloacetate (OAA) decarboxylase activity due to the common pyruvate enolate transition state formed following C-C bond cleavage in the retro-aldol and decarboxylation reactions.</text>
</comment>
<dbReference type="PANTHER" id="PTHR33254:SF16">
    <property type="entry name" value="BLR3842 PROTEIN"/>
    <property type="match status" value="1"/>
</dbReference>
<dbReference type="NCBIfam" id="NF006731">
    <property type="entry name" value="PRK09262.1"/>
    <property type="match status" value="1"/>
</dbReference>
<sequence length="225" mass="23961">MIHVRTKFDRPDPELVAAIGKFSSATIHEAQGRKGAISYKIKPIDNSMEFCGPAVTVQAQPGDNIMVQVGISYAQKGDVVIVTAGELAHSGGFGDVIATASHAKGLAAFVTDSGIRDSADIRKLGFPVFSGSISIEGTVKETLGPVNYPIAIGGQIVEPGDIIKGDADGVVVVKPEEAAEVARLCQEREDHEANIRAEHRKQERMLIEIHGLTEKLKAKGLIVEE</sequence>
<evidence type="ECO:0000256" key="7">
    <source>
        <dbReference type="ARBA" id="ARBA00012213"/>
    </source>
</evidence>
<evidence type="ECO:0000256" key="16">
    <source>
        <dbReference type="ARBA" id="ARBA00047973"/>
    </source>
</evidence>
<dbReference type="FunFam" id="3.50.30.40:FF:000002">
    <property type="entry name" value="4-carboxy-4-hydroxy-2-oxoadipate aldolase/oxaloacetate decarboxylase"/>
    <property type="match status" value="1"/>
</dbReference>
<dbReference type="Proteomes" id="UP000553888">
    <property type="component" value="Unassembled WGS sequence"/>
</dbReference>
<comment type="catalytic activity">
    <reaction evidence="16">
        <text>oxaloacetate + H(+) = pyruvate + CO2</text>
        <dbReference type="Rhea" id="RHEA:15641"/>
        <dbReference type="ChEBI" id="CHEBI:15361"/>
        <dbReference type="ChEBI" id="CHEBI:15378"/>
        <dbReference type="ChEBI" id="CHEBI:16452"/>
        <dbReference type="ChEBI" id="CHEBI:16526"/>
        <dbReference type="EC" id="4.1.1.112"/>
    </reaction>
</comment>
<evidence type="ECO:0000256" key="18">
    <source>
        <dbReference type="PIRSR" id="PIRSR605493-1"/>
    </source>
</evidence>
<evidence type="ECO:0000256" key="11">
    <source>
        <dbReference type="ARBA" id="ARBA00022842"/>
    </source>
</evidence>
<evidence type="ECO:0000313" key="19">
    <source>
        <dbReference type="EMBL" id="NYG97667.1"/>
    </source>
</evidence>
<dbReference type="GO" id="GO:0046395">
    <property type="term" value="P:carboxylic acid catabolic process"/>
    <property type="evidence" value="ECO:0007669"/>
    <property type="project" value="UniProtKB-ARBA"/>
</dbReference>
<evidence type="ECO:0000256" key="8">
    <source>
        <dbReference type="ARBA" id="ARBA00012947"/>
    </source>
</evidence>
<dbReference type="SUPFAM" id="SSF89562">
    <property type="entry name" value="RraA-like"/>
    <property type="match status" value="1"/>
</dbReference>
<feature type="binding site" evidence="18">
    <location>
        <begin position="94"/>
        <end position="97"/>
    </location>
    <ligand>
        <name>substrate</name>
    </ligand>
</feature>
<comment type="catalytic activity">
    <reaction evidence="1">
        <text>4-hydroxy-4-methyl-2-oxoglutarate = 2 pyruvate</text>
        <dbReference type="Rhea" id="RHEA:22748"/>
        <dbReference type="ChEBI" id="CHEBI:15361"/>
        <dbReference type="ChEBI" id="CHEBI:58276"/>
        <dbReference type="EC" id="4.1.3.17"/>
    </reaction>
</comment>
<comment type="subunit">
    <text evidence="5">Homotrimer.</text>
</comment>
<dbReference type="Pfam" id="PF03737">
    <property type="entry name" value="RraA-like"/>
    <property type="match status" value="1"/>
</dbReference>
<accession>A0A852YDF0</accession>
<dbReference type="InterPro" id="IPR005493">
    <property type="entry name" value="RraA/RraA-like"/>
</dbReference>
<keyword evidence="10 18" id="KW-0479">Metal-binding</keyword>
<evidence type="ECO:0000256" key="14">
    <source>
        <dbReference type="ARBA" id="ARBA00030169"/>
    </source>
</evidence>
<evidence type="ECO:0000256" key="4">
    <source>
        <dbReference type="ARBA" id="ARBA00008621"/>
    </source>
</evidence>
<name>A0A852YDF0_9MICO</name>
<dbReference type="EMBL" id="JACBZY010000001">
    <property type="protein sequence ID" value="NYG97667.1"/>
    <property type="molecule type" value="Genomic_DNA"/>
</dbReference>
<dbReference type="GO" id="GO:0008948">
    <property type="term" value="F:oxaloacetate decarboxylase activity"/>
    <property type="evidence" value="ECO:0007669"/>
    <property type="project" value="UniProtKB-EC"/>
</dbReference>
<dbReference type="RefSeq" id="WP_179564497.1">
    <property type="nucleotide sequence ID" value="NZ_JACBZY010000001.1"/>
</dbReference>
<comment type="similarity">
    <text evidence="4">Belongs to the class II aldolase/RraA-like family.</text>
</comment>
<evidence type="ECO:0000256" key="9">
    <source>
        <dbReference type="ARBA" id="ARBA00016549"/>
    </source>
</evidence>
<evidence type="ECO:0000256" key="17">
    <source>
        <dbReference type="ARBA" id="ARBA00061585"/>
    </source>
</evidence>
<evidence type="ECO:0000256" key="15">
    <source>
        <dbReference type="ARBA" id="ARBA00032305"/>
    </source>
</evidence>
<dbReference type="GO" id="GO:0019336">
    <property type="term" value="P:phenol-containing compound catabolic process"/>
    <property type="evidence" value="ECO:0007669"/>
    <property type="project" value="UniProtKB-ARBA"/>
</dbReference>
<comment type="subunit">
    <text evidence="6">Homohexamer.</text>
</comment>